<dbReference type="Proteomes" id="UP000620124">
    <property type="component" value="Unassembled WGS sequence"/>
</dbReference>
<dbReference type="EMBL" id="JACAZI010000019">
    <property type="protein sequence ID" value="KAF7340423.1"/>
    <property type="molecule type" value="Genomic_DNA"/>
</dbReference>
<evidence type="ECO:0000313" key="1">
    <source>
        <dbReference type="EMBL" id="KAF7340423.1"/>
    </source>
</evidence>
<keyword evidence="2" id="KW-1185">Reference proteome</keyword>
<reference evidence="1" key="1">
    <citation type="submission" date="2020-05" db="EMBL/GenBank/DDBJ databases">
        <title>Mycena genomes resolve the evolution of fungal bioluminescence.</title>
        <authorList>
            <person name="Tsai I.J."/>
        </authorList>
    </citation>
    <scope>NUCLEOTIDE SEQUENCE</scope>
    <source>
        <strain evidence="1">CCC161011</strain>
    </source>
</reference>
<sequence>MVRLDFTSLLPSLPPPPPPSSHQLQVVSVLCVPLPPLHLFPAWLMPPSIQGTTSGTASQSTACLLYVYVVKKFSGMEGPEDATHDHHAQTTASRLARPAAAQTQLVQRLLALAVHCHPLVPSLHEVEEELHVVLKSIGEQIGVQSGKHGGSNGCTQVMLGKLWALVGVLSAAKEAQ</sequence>
<name>A0A8H7CM60_9AGAR</name>
<evidence type="ECO:0000313" key="2">
    <source>
        <dbReference type="Proteomes" id="UP000620124"/>
    </source>
</evidence>
<proteinExistence type="predicted"/>
<dbReference type="AlphaFoldDB" id="A0A8H7CM60"/>
<gene>
    <name evidence="1" type="ORF">MVEN_01962300</name>
</gene>
<protein>
    <submittedName>
        <fullName evidence="1">Nup54 domain-containing protein</fullName>
    </submittedName>
</protein>
<organism evidence="1 2">
    <name type="scientific">Mycena venus</name>
    <dbReference type="NCBI Taxonomy" id="2733690"/>
    <lineage>
        <taxon>Eukaryota</taxon>
        <taxon>Fungi</taxon>
        <taxon>Dikarya</taxon>
        <taxon>Basidiomycota</taxon>
        <taxon>Agaricomycotina</taxon>
        <taxon>Agaricomycetes</taxon>
        <taxon>Agaricomycetidae</taxon>
        <taxon>Agaricales</taxon>
        <taxon>Marasmiineae</taxon>
        <taxon>Mycenaceae</taxon>
        <taxon>Mycena</taxon>
    </lineage>
</organism>
<comment type="caution">
    <text evidence="1">The sequence shown here is derived from an EMBL/GenBank/DDBJ whole genome shotgun (WGS) entry which is preliminary data.</text>
</comment>
<accession>A0A8H7CM60</accession>